<gene>
    <name evidence="1" type="ORF">CY34DRAFT_68624</name>
</gene>
<name>A0A0D0AUF6_9AGAM</name>
<dbReference type="HOGENOM" id="CLU_006344_17_0_1"/>
<dbReference type="InterPro" id="IPR041078">
    <property type="entry name" value="Plavaka"/>
</dbReference>
<evidence type="ECO:0000313" key="1">
    <source>
        <dbReference type="EMBL" id="KIK45316.1"/>
    </source>
</evidence>
<dbReference type="InParanoid" id="A0A0D0AUF6"/>
<organism evidence="1 2">
    <name type="scientific">Suillus luteus UH-Slu-Lm8-n1</name>
    <dbReference type="NCBI Taxonomy" id="930992"/>
    <lineage>
        <taxon>Eukaryota</taxon>
        <taxon>Fungi</taxon>
        <taxon>Dikarya</taxon>
        <taxon>Basidiomycota</taxon>
        <taxon>Agaricomycotina</taxon>
        <taxon>Agaricomycetes</taxon>
        <taxon>Agaricomycetidae</taxon>
        <taxon>Boletales</taxon>
        <taxon>Suillineae</taxon>
        <taxon>Suillaceae</taxon>
        <taxon>Suillus</taxon>
    </lineage>
</organism>
<sequence length="108" mass="12315">PFTNNFPQADINRLIAPDILHQLIKGASKDHLVDWVEKYLTLTHPKHEAQQIMDDIDRRIAAVAFFSGLRCFPEGRGFKQWTGDNSKVLMKVYLPVIEGHVPLDIVHA</sequence>
<reference evidence="2" key="2">
    <citation type="submission" date="2015-01" db="EMBL/GenBank/DDBJ databases">
        <title>Evolutionary Origins and Diversification of the Mycorrhizal Mutualists.</title>
        <authorList>
            <consortium name="DOE Joint Genome Institute"/>
            <consortium name="Mycorrhizal Genomics Consortium"/>
            <person name="Kohler A."/>
            <person name="Kuo A."/>
            <person name="Nagy L.G."/>
            <person name="Floudas D."/>
            <person name="Copeland A."/>
            <person name="Barry K.W."/>
            <person name="Cichocki N."/>
            <person name="Veneault-Fourrey C."/>
            <person name="LaButti K."/>
            <person name="Lindquist E.A."/>
            <person name="Lipzen A."/>
            <person name="Lundell T."/>
            <person name="Morin E."/>
            <person name="Murat C."/>
            <person name="Riley R."/>
            <person name="Ohm R."/>
            <person name="Sun H."/>
            <person name="Tunlid A."/>
            <person name="Henrissat B."/>
            <person name="Grigoriev I.V."/>
            <person name="Hibbett D.S."/>
            <person name="Martin F."/>
        </authorList>
    </citation>
    <scope>NUCLEOTIDE SEQUENCE [LARGE SCALE GENOMIC DNA]</scope>
    <source>
        <strain evidence="2">UH-Slu-Lm8-n1</strain>
    </source>
</reference>
<reference evidence="1 2" key="1">
    <citation type="submission" date="2014-04" db="EMBL/GenBank/DDBJ databases">
        <authorList>
            <consortium name="DOE Joint Genome Institute"/>
            <person name="Kuo A."/>
            <person name="Ruytinx J."/>
            <person name="Rineau F."/>
            <person name="Colpaert J."/>
            <person name="Kohler A."/>
            <person name="Nagy L.G."/>
            <person name="Floudas D."/>
            <person name="Copeland A."/>
            <person name="Barry K.W."/>
            <person name="Cichocki N."/>
            <person name="Veneault-Fourrey C."/>
            <person name="LaButti K."/>
            <person name="Lindquist E.A."/>
            <person name="Lipzen A."/>
            <person name="Lundell T."/>
            <person name="Morin E."/>
            <person name="Murat C."/>
            <person name="Sun H."/>
            <person name="Tunlid A."/>
            <person name="Henrissat B."/>
            <person name="Grigoriev I.V."/>
            <person name="Hibbett D.S."/>
            <person name="Martin F."/>
            <person name="Nordberg H.P."/>
            <person name="Cantor M.N."/>
            <person name="Hua S.X."/>
        </authorList>
    </citation>
    <scope>NUCLEOTIDE SEQUENCE [LARGE SCALE GENOMIC DNA]</scope>
    <source>
        <strain evidence="1 2">UH-Slu-Lm8-n1</strain>
    </source>
</reference>
<feature type="non-terminal residue" evidence="1">
    <location>
        <position position="1"/>
    </location>
</feature>
<accession>A0A0D0AUF6</accession>
<dbReference type="OrthoDB" id="3199698at2759"/>
<evidence type="ECO:0000313" key="2">
    <source>
        <dbReference type="Proteomes" id="UP000054485"/>
    </source>
</evidence>
<feature type="non-terminal residue" evidence="1">
    <location>
        <position position="108"/>
    </location>
</feature>
<dbReference type="Proteomes" id="UP000054485">
    <property type="component" value="Unassembled WGS sequence"/>
</dbReference>
<dbReference type="Pfam" id="PF18759">
    <property type="entry name" value="Plavaka"/>
    <property type="match status" value="1"/>
</dbReference>
<protein>
    <submittedName>
        <fullName evidence="1">Uncharacterized protein</fullName>
    </submittedName>
</protein>
<dbReference type="EMBL" id="KN835175">
    <property type="protein sequence ID" value="KIK45316.1"/>
    <property type="molecule type" value="Genomic_DNA"/>
</dbReference>
<dbReference type="STRING" id="930992.A0A0D0AUF6"/>
<keyword evidence="2" id="KW-1185">Reference proteome</keyword>
<proteinExistence type="predicted"/>
<dbReference type="AlphaFoldDB" id="A0A0D0AUF6"/>